<proteinExistence type="predicted"/>
<reference evidence="3 4" key="1">
    <citation type="submission" date="2020-08" db="EMBL/GenBank/DDBJ databases">
        <title>A Genomic Blueprint of the Chicken Gut Microbiome.</title>
        <authorList>
            <person name="Gilroy R."/>
            <person name="Ravi A."/>
            <person name="Getino M."/>
            <person name="Pursley I."/>
            <person name="Horton D.L."/>
            <person name="Alikhan N.-F."/>
            <person name="Baker D."/>
            <person name="Gharbi K."/>
            <person name="Hall N."/>
            <person name="Watson M."/>
            <person name="Adriaenssens E.M."/>
            <person name="Foster-Nyarko E."/>
            <person name="Jarju S."/>
            <person name="Secka A."/>
            <person name="Antonio M."/>
            <person name="Oren A."/>
            <person name="Chaudhuri R."/>
            <person name="La Ragione R.M."/>
            <person name="Hildebrand F."/>
            <person name="Pallen M.J."/>
        </authorList>
    </citation>
    <scope>NUCLEOTIDE SEQUENCE [LARGE SCALE GENOMIC DNA]</scope>
    <source>
        <strain evidence="3 4">Sa3CUA8</strain>
    </source>
</reference>
<dbReference type="RefSeq" id="WP_191689877.1">
    <property type="nucleotide sequence ID" value="NZ_JACSQY010000006.1"/>
</dbReference>
<sequence length="284" mass="31739">MMDWNKELNLYLMDNITTITDEWLDLRDSGKKSIYSSDAGTATEETLREQNNLTNRTIASSLLGPSGNFEEQKEEWAELIAKSRLASNTSIAEVVDALSRVRKVFWRQVERFVGQQTETVPVTVVLQWGETIHVAFDELLTAFSAMYFKLMTTRLNAQQSLIVELSSPIIKINETIGILPLVGDIDTERAKAILEVVPARCMEAGIIKLFIDLSGVSIIDTMVANQLFEVIQVLNLLGVKSTITGIRPEIAQTSIQLGLDFSTIDTHSSLQQALKDKYIVEKVD</sequence>
<dbReference type="InterPro" id="IPR025751">
    <property type="entry name" value="RsbRD_N_dom"/>
</dbReference>
<gene>
    <name evidence="3" type="ORF">H9659_09635</name>
</gene>
<dbReference type="SUPFAM" id="SSF52091">
    <property type="entry name" value="SpoIIaa-like"/>
    <property type="match status" value="1"/>
</dbReference>
<dbReference type="InterPro" id="IPR051932">
    <property type="entry name" value="Bact_StressResp_Reg"/>
</dbReference>
<keyword evidence="1" id="KW-0597">Phosphoprotein</keyword>
<evidence type="ECO:0000259" key="2">
    <source>
        <dbReference type="PROSITE" id="PS50801"/>
    </source>
</evidence>
<keyword evidence="4" id="KW-1185">Reference proteome</keyword>
<dbReference type="PROSITE" id="PS50801">
    <property type="entry name" value="STAS"/>
    <property type="match status" value="1"/>
</dbReference>
<feature type="domain" description="STAS" evidence="2">
    <location>
        <begin position="166"/>
        <end position="277"/>
    </location>
</feature>
<organism evidence="3 4">
    <name type="scientific">Sporosarcina gallistercoris</name>
    <dbReference type="NCBI Taxonomy" id="2762245"/>
    <lineage>
        <taxon>Bacteria</taxon>
        <taxon>Bacillati</taxon>
        <taxon>Bacillota</taxon>
        <taxon>Bacilli</taxon>
        <taxon>Bacillales</taxon>
        <taxon>Caryophanaceae</taxon>
        <taxon>Sporosarcina</taxon>
    </lineage>
</organism>
<dbReference type="InterPro" id="IPR036513">
    <property type="entry name" value="STAS_dom_sf"/>
</dbReference>
<dbReference type="Gene3D" id="3.30.750.24">
    <property type="entry name" value="STAS domain"/>
    <property type="match status" value="1"/>
</dbReference>
<comment type="caution">
    <text evidence="3">The sequence shown here is derived from an EMBL/GenBank/DDBJ whole genome shotgun (WGS) entry which is preliminary data.</text>
</comment>
<evidence type="ECO:0000313" key="3">
    <source>
        <dbReference type="EMBL" id="MBD7908592.1"/>
    </source>
</evidence>
<evidence type="ECO:0000313" key="4">
    <source>
        <dbReference type="Proteomes" id="UP000659496"/>
    </source>
</evidence>
<dbReference type="EMBL" id="JACSQY010000006">
    <property type="protein sequence ID" value="MBD7908592.1"/>
    <property type="molecule type" value="Genomic_DNA"/>
</dbReference>
<dbReference type="PANTHER" id="PTHR33745">
    <property type="entry name" value="RSBT ANTAGONIST PROTEIN RSBS-RELATED"/>
    <property type="match status" value="1"/>
</dbReference>
<dbReference type="Proteomes" id="UP000659496">
    <property type="component" value="Unassembled WGS sequence"/>
</dbReference>
<dbReference type="InterPro" id="IPR002645">
    <property type="entry name" value="STAS_dom"/>
</dbReference>
<dbReference type="PANTHER" id="PTHR33745:SF3">
    <property type="entry name" value="RSBT CO-ANTAGONIST PROTEIN RSBRC"/>
    <property type="match status" value="1"/>
</dbReference>
<accession>A0ABR8PK94</accession>
<evidence type="ECO:0000256" key="1">
    <source>
        <dbReference type="ARBA" id="ARBA00022553"/>
    </source>
</evidence>
<protein>
    <submittedName>
        <fullName evidence="3">STAS domain-containing protein</fullName>
    </submittedName>
</protein>
<name>A0ABR8PK94_9BACL</name>
<dbReference type="CDD" id="cd07041">
    <property type="entry name" value="STAS_RsbR_RsbS_like"/>
    <property type="match status" value="1"/>
</dbReference>
<dbReference type="Pfam" id="PF14361">
    <property type="entry name" value="RsbRD_N"/>
    <property type="match status" value="1"/>
</dbReference>
<dbReference type="Pfam" id="PF01740">
    <property type="entry name" value="STAS"/>
    <property type="match status" value="1"/>
</dbReference>